<protein>
    <submittedName>
        <fullName evidence="2">Uncharacterized protein</fullName>
    </submittedName>
</protein>
<evidence type="ECO:0000313" key="2">
    <source>
        <dbReference type="EMBL" id="KAJ6034167.1"/>
    </source>
</evidence>
<feature type="compositionally biased region" description="Basic and acidic residues" evidence="1">
    <location>
        <begin position="294"/>
        <end position="310"/>
    </location>
</feature>
<feature type="region of interest" description="Disordered" evidence="1">
    <location>
        <begin position="257"/>
        <end position="312"/>
    </location>
</feature>
<dbReference type="Proteomes" id="UP001219568">
    <property type="component" value="Unassembled WGS sequence"/>
</dbReference>
<feature type="region of interest" description="Disordered" evidence="1">
    <location>
        <begin position="1"/>
        <end position="20"/>
    </location>
</feature>
<proteinExistence type="predicted"/>
<name>A0AAD6I5J9_PENCN</name>
<sequence length="329" mass="34112">MSVTTTATVPSRPEHGPVECGDLNTWGRNSLDSVGRRRKSYGQAETVPMRCSGRVGWVTVHYSNVHADPFAVAGGSSSAETPAQVTFSAKDEASKRRSSSLARAAAYLSNVPTLLSTTSGTSAVITAQRLKGEEGAEAGNAAAAGKYADGSTPARAPALPRISSVAWTISVDSDGGGATLRVLPTPKPRSRPTAQSFMPRAAGSSECGVKDTCALHDGARASSADLAPAPFPSIAGTLTGLAITASERIVGRATQALSHTNEREGSGPPRSAHIRKESHVVTQNPQHSKYTRPVTDHEPRRHTTGGRDGKTLVGLMTEVTGVGENGLVV</sequence>
<organism evidence="2 3">
    <name type="scientific">Penicillium canescens</name>
    <dbReference type="NCBI Taxonomy" id="5083"/>
    <lineage>
        <taxon>Eukaryota</taxon>
        <taxon>Fungi</taxon>
        <taxon>Dikarya</taxon>
        <taxon>Ascomycota</taxon>
        <taxon>Pezizomycotina</taxon>
        <taxon>Eurotiomycetes</taxon>
        <taxon>Eurotiomycetidae</taxon>
        <taxon>Eurotiales</taxon>
        <taxon>Aspergillaceae</taxon>
        <taxon>Penicillium</taxon>
    </lineage>
</organism>
<reference evidence="2" key="2">
    <citation type="submission" date="2023-01" db="EMBL/GenBank/DDBJ databases">
        <authorList>
            <person name="Petersen C."/>
        </authorList>
    </citation>
    <scope>NUCLEOTIDE SEQUENCE</scope>
    <source>
        <strain evidence="2">IBT 15450</strain>
    </source>
</reference>
<gene>
    <name evidence="2" type="ORF">N7460_009984</name>
</gene>
<evidence type="ECO:0000313" key="3">
    <source>
        <dbReference type="Proteomes" id="UP001219568"/>
    </source>
</evidence>
<keyword evidence="3" id="KW-1185">Reference proteome</keyword>
<evidence type="ECO:0000256" key="1">
    <source>
        <dbReference type="SAM" id="MobiDB-lite"/>
    </source>
</evidence>
<dbReference type="EMBL" id="JAQJZL010000012">
    <property type="protein sequence ID" value="KAJ6034167.1"/>
    <property type="molecule type" value="Genomic_DNA"/>
</dbReference>
<accession>A0AAD6I5J9</accession>
<comment type="caution">
    <text evidence="2">The sequence shown here is derived from an EMBL/GenBank/DDBJ whole genome shotgun (WGS) entry which is preliminary data.</text>
</comment>
<dbReference type="AlphaFoldDB" id="A0AAD6I5J9"/>
<reference evidence="2" key="1">
    <citation type="journal article" date="2023" name="IMA Fungus">
        <title>Comparative genomic study of the Penicillium genus elucidates a diverse pangenome and 15 lateral gene transfer events.</title>
        <authorList>
            <person name="Petersen C."/>
            <person name="Sorensen T."/>
            <person name="Nielsen M.R."/>
            <person name="Sondergaard T.E."/>
            <person name="Sorensen J.L."/>
            <person name="Fitzpatrick D.A."/>
            <person name="Frisvad J.C."/>
            <person name="Nielsen K.L."/>
        </authorList>
    </citation>
    <scope>NUCLEOTIDE SEQUENCE</scope>
    <source>
        <strain evidence="2">IBT 15450</strain>
    </source>
</reference>
<feature type="region of interest" description="Disordered" evidence="1">
    <location>
        <begin position="185"/>
        <end position="205"/>
    </location>
</feature>